<dbReference type="Proteomes" id="UP000663868">
    <property type="component" value="Unassembled WGS sequence"/>
</dbReference>
<dbReference type="EMBL" id="CAJOBB010003741">
    <property type="protein sequence ID" value="CAF4056379.1"/>
    <property type="molecule type" value="Genomic_DNA"/>
</dbReference>
<proteinExistence type="predicted"/>
<evidence type="ECO:0000313" key="1">
    <source>
        <dbReference type="EMBL" id="CAF4056379.1"/>
    </source>
</evidence>
<evidence type="ECO:0000313" key="2">
    <source>
        <dbReference type="Proteomes" id="UP000663868"/>
    </source>
</evidence>
<sequence length="97" mass="11491">MTGNTSNFDRVLLSKFKYGILLENILQYNLDFSNDGFVKYQIVADYVNYLAEKRYISNYEHLIRERIKDKYSNSNEISIYERYGSLSQENLLKTILA</sequence>
<accession>A0A819RQ56</accession>
<name>A0A819RQ56_9BILA</name>
<organism evidence="1 2">
    <name type="scientific">Adineta steineri</name>
    <dbReference type="NCBI Taxonomy" id="433720"/>
    <lineage>
        <taxon>Eukaryota</taxon>
        <taxon>Metazoa</taxon>
        <taxon>Spiralia</taxon>
        <taxon>Gnathifera</taxon>
        <taxon>Rotifera</taxon>
        <taxon>Eurotatoria</taxon>
        <taxon>Bdelloidea</taxon>
        <taxon>Adinetida</taxon>
        <taxon>Adinetidae</taxon>
        <taxon>Adineta</taxon>
    </lineage>
</organism>
<gene>
    <name evidence="1" type="ORF">KXQ929_LOCUS31864</name>
</gene>
<dbReference type="AlphaFoldDB" id="A0A819RQ56"/>
<protein>
    <submittedName>
        <fullName evidence="1">Uncharacterized protein</fullName>
    </submittedName>
</protein>
<comment type="caution">
    <text evidence="1">The sequence shown here is derived from an EMBL/GenBank/DDBJ whole genome shotgun (WGS) entry which is preliminary data.</text>
</comment>
<reference evidence="1" key="1">
    <citation type="submission" date="2021-02" db="EMBL/GenBank/DDBJ databases">
        <authorList>
            <person name="Nowell W R."/>
        </authorList>
    </citation>
    <scope>NUCLEOTIDE SEQUENCE</scope>
</reference>